<evidence type="ECO:0000313" key="1">
    <source>
        <dbReference type="EMBL" id="SOQ56059.1"/>
    </source>
</evidence>
<dbReference type="AlphaFoldDB" id="A0A2H1WSL3"/>
<proteinExistence type="predicted"/>
<sequence length="76" mass="8793">MFEVNVRTMDSLAVVVRWSILMLIGVSWHVNSQTVQQTTEVDNSYNFYYEQPCCSGTVTKSKYHMRHRRASMACGI</sequence>
<name>A0A2H1WSL3_SPOFR</name>
<organism evidence="1">
    <name type="scientific">Spodoptera frugiperda</name>
    <name type="common">Fall armyworm</name>
    <dbReference type="NCBI Taxonomy" id="7108"/>
    <lineage>
        <taxon>Eukaryota</taxon>
        <taxon>Metazoa</taxon>
        <taxon>Ecdysozoa</taxon>
        <taxon>Arthropoda</taxon>
        <taxon>Hexapoda</taxon>
        <taxon>Insecta</taxon>
        <taxon>Pterygota</taxon>
        <taxon>Neoptera</taxon>
        <taxon>Endopterygota</taxon>
        <taxon>Lepidoptera</taxon>
        <taxon>Glossata</taxon>
        <taxon>Ditrysia</taxon>
        <taxon>Noctuoidea</taxon>
        <taxon>Noctuidae</taxon>
        <taxon>Amphipyrinae</taxon>
        <taxon>Spodoptera</taxon>
    </lineage>
</organism>
<reference evidence="1" key="1">
    <citation type="submission" date="2016-07" db="EMBL/GenBank/DDBJ databases">
        <authorList>
            <person name="Bretaudeau A."/>
        </authorList>
    </citation>
    <scope>NUCLEOTIDE SEQUENCE</scope>
    <source>
        <strain evidence="1">Rice</strain>
        <tissue evidence="1">Whole body</tissue>
    </source>
</reference>
<accession>A0A2H1WSL3</accession>
<dbReference type="EMBL" id="ODYU01010752">
    <property type="protein sequence ID" value="SOQ56059.1"/>
    <property type="molecule type" value="Genomic_DNA"/>
</dbReference>
<protein>
    <submittedName>
        <fullName evidence="1">SFRICE_039802</fullName>
    </submittedName>
</protein>
<gene>
    <name evidence="1" type="ORF">SFRICE_039802</name>
</gene>